<feature type="domain" description="Putative zinc-finger" evidence="3">
    <location>
        <begin position="11"/>
        <end position="48"/>
    </location>
</feature>
<keyword evidence="5" id="KW-1185">Reference proteome</keyword>
<dbReference type="InterPro" id="IPR027383">
    <property type="entry name" value="Znf_put"/>
</dbReference>
<protein>
    <recommendedName>
        <fullName evidence="3">Putative zinc-finger domain-containing protein</fullName>
    </recommendedName>
</protein>
<proteinExistence type="predicted"/>
<dbReference type="Gene3D" id="1.10.10.1320">
    <property type="entry name" value="Anti-sigma factor, zinc-finger domain"/>
    <property type="match status" value="1"/>
</dbReference>
<dbReference type="Proteomes" id="UP001060504">
    <property type="component" value="Unassembled WGS sequence"/>
</dbReference>
<accession>A0ABQ4V8T2</accession>
<comment type="caution">
    <text evidence="4">The sequence shown here is derived from an EMBL/GenBank/DDBJ whole genome shotgun (WGS) entry which is preliminary data.</text>
</comment>
<dbReference type="InterPro" id="IPR041916">
    <property type="entry name" value="Anti_sigma_zinc_sf"/>
</dbReference>
<keyword evidence="1" id="KW-0805">Transcription regulation</keyword>
<evidence type="ECO:0000313" key="4">
    <source>
        <dbReference type="EMBL" id="GJF07951.1"/>
    </source>
</evidence>
<organism evidence="4 5">
    <name type="scientific">Mycolicibacterium cyprinidarum</name>
    <dbReference type="NCBI Taxonomy" id="2860311"/>
    <lineage>
        <taxon>Bacteria</taxon>
        <taxon>Bacillati</taxon>
        <taxon>Actinomycetota</taxon>
        <taxon>Actinomycetes</taxon>
        <taxon>Mycobacteriales</taxon>
        <taxon>Mycobacteriaceae</taxon>
        <taxon>Mycolicibacterium</taxon>
    </lineage>
</organism>
<sequence length="92" mass="10812">MIRAIRMMVTCHWSSRRIQRYLDSDPAALLDPSEIRRLEAHLAQCERCSAAAVEYRQIDSALSRWASRRMPDRQSVHHMHEVVDRLVRGDLQ</sequence>
<dbReference type="EMBL" id="BPRH01003072">
    <property type="protein sequence ID" value="GJF07951.1"/>
    <property type="molecule type" value="Genomic_DNA"/>
</dbReference>
<evidence type="ECO:0000256" key="2">
    <source>
        <dbReference type="ARBA" id="ARBA00023163"/>
    </source>
</evidence>
<keyword evidence="2" id="KW-0804">Transcription</keyword>
<evidence type="ECO:0000256" key="1">
    <source>
        <dbReference type="ARBA" id="ARBA00023015"/>
    </source>
</evidence>
<gene>
    <name evidence="4" type="ORF">NGTWS1702_29380</name>
</gene>
<evidence type="ECO:0000313" key="5">
    <source>
        <dbReference type="Proteomes" id="UP001060504"/>
    </source>
</evidence>
<name>A0ABQ4V8T2_9MYCO</name>
<evidence type="ECO:0000259" key="3">
    <source>
        <dbReference type="Pfam" id="PF13490"/>
    </source>
</evidence>
<reference evidence="4 5" key="1">
    <citation type="submission" date="2021-08" db="EMBL/GenBank/DDBJ databases">
        <title>Draft genome sequence of Mycolicibacterium sp. NGTWS1702 strain.</title>
        <authorList>
            <person name="Matsumoto M."/>
            <person name="Tang B.C.C."/>
            <person name="Machida Y."/>
            <person name="Matoyama H."/>
            <person name="Kishihara T."/>
            <person name="Sato S."/>
            <person name="Kondo I."/>
            <person name="Sano M."/>
            <person name="Kato G."/>
        </authorList>
    </citation>
    <scope>NUCLEOTIDE SEQUENCE [LARGE SCALE GENOMIC DNA]</scope>
    <source>
        <strain evidence="4 5">NGTWSNA01</strain>
    </source>
</reference>
<dbReference type="Pfam" id="PF13490">
    <property type="entry name" value="zf-HC2"/>
    <property type="match status" value="1"/>
</dbReference>